<protein>
    <submittedName>
        <fullName evidence="2">Uncharacterized protein</fullName>
    </submittedName>
</protein>
<feature type="transmembrane region" description="Helical" evidence="1">
    <location>
        <begin position="6"/>
        <end position="24"/>
    </location>
</feature>
<keyword evidence="1" id="KW-0812">Transmembrane</keyword>
<keyword evidence="1" id="KW-0472">Membrane</keyword>
<evidence type="ECO:0000313" key="2">
    <source>
        <dbReference type="EMBL" id="MDI5968613.1"/>
    </source>
</evidence>
<keyword evidence="1" id="KW-1133">Transmembrane helix</keyword>
<comment type="caution">
    <text evidence="2">The sequence shown here is derived from an EMBL/GenBank/DDBJ whole genome shotgun (WGS) entry which is preliminary data.</text>
</comment>
<dbReference type="RefSeq" id="WP_271312922.1">
    <property type="nucleotide sequence ID" value="NZ_JABXJJ020000004.1"/>
</dbReference>
<evidence type="ECO:0000256" key="1">
    <source>
        <dbReference type="SAM" id="Phobius"/>
    </source>
</evidence>
<organism evidence="2">
    <name type="scientific">Streptantibioticus silvisoli</name>
    <dbReference type="NCBI Taxonomy" id="2705255"/>
    <lineage>
        <taxon>Bacteria</taxon>
        <taxon>Bacillati</taxon>
        <taxon>Actinomycetota</taxon>
        <taxon>Actinomycetes</taxon>
        <taxon>Kitasatosporales</taxon>
        <taxon>Streptomycetaceae</taxon>
        <taxon>Streptantibioticus</taxon>
    </lineage>
</organism>
<dbReference type="EMBL" id="JABXJJ020000004">
    <property type="protein sequence ID" value="MDI5968613.1"/>
    <property type="molecule type" value="Genomic_DNA"/>
</dbReference>
<name>A0AA90GV25_9ACTN</name>
<accession>A0AA90GV25</accession>
<dbReference type="AlphaFoldDB" id="A0AA90GV25"/>
<sequence length="47" mass="5267">MEIREIAISAFMGLFTVLCALAIGHPDPGVRIRSERLLRAIFGWSHD</sequence>
<gene>
    <name evidence="2" type="ORF">POF50_004505</name>
</gene>
<reference evidence="2" key="1">
    <citation type="submission" date="2023-05" db="EMBL/GenBank/DDBJ databases">
        <title>Streptantibioticus silvisoli sp. nov., acidotolerant actinomycetes 1 from pine litter.</title>
        <authorList>
            <person name="Swiecimska M."/>
            <person name="Golinska P."/>
            <person name="Sangal V."/>
            <person name="Wachnowicz B."/>
            <person name="Goodfellow M."/>
        </authorList>
    </citation>
    <scope>NUCLEOTIDE SEQUENCE</scope>
    <source>
        <strain evidence="2">SL13</strain>
    </source>
</reference>
<proteinExistence type="predicted"/>